<dbReference type="Proteomes" id="UP001174934">
    <property type="component" value="Unassembled WGS sequence"/>
</dbReference>
<evidence type="ECO:0000256" key="1">
    <source>
        <dbReference type="SAM" id="MobiDB-lite"/>
    </source>
</evidence>
<proteinExistence type="predicted"/>
<reference evidence="2" key="1">
    <citation type="submission" date="2023-06" db="EMBL/GenBank/DDBJ databases">
        <title>Genome-scale phylogeny and comparative genomics of the fungal order Sordariales.</title>
        <authorList>
            <consortium name="Lawrence Berkeley National Laboratory"/>
            <person name="Hensen N."/>
            <person name="Bonometti L."/>
            <person name="Westerberg I."/>
            <person name="Brannstrom I.O."/>
            <person name="Guillou S."/>
            <person name="Cros-Aarteil S."/>
            <person name="Calhoun S."/>
            <person name="Haridas S."/>
            <person name="Kuo A."/>
            <person name="Mondo S."/>
            <person name="Pangilinan J."/>
            <person name="Riley R."/>
            <person name="LaButti K."/>
            <person name="Andreopoulos B."/>
            <person name="Lipzen A."/>
            <person name="Chen C."/>
            <person name="Yanf M."/>
            <person name="Daum C."/>
            <person name="Ng V."/>
            <person name="Clum A."/>
            <person name="Steindorff A."/>
            <person name="Ohm R."/>
            <person name="Martin F."/>
            <person name="Silar P."/>
            <person name="Natvig D."/>
            <person name="Lalanne C."/>
            <person name="Gautier V."/>
            <person name="Ament-velasquez S.L."/>
            <person name="Kruys A."/>
            <person name="Hutchinson M.I."/>
            <person name="Powell A.J."/>
            <person name="Barry K."/>
            <person name="Miller A.N."/>
            <person name="Grigoriev I.V."/>
            <person name="Debuchy R."/>
            <person name="Gladieux P."/>
            <person name="Thoren M.H."/>
            <person name="Johannesson H."/>
        </authorList>
    </citation>
    <scope>NUCLEOTIDE SEQUENCE</scope>
    <source>
        <strain evidence="2">SMH3391-2</strain>
    </source>
</reference>
<sequence length="89" mass="10207">MPWDNRRDLERNEAGNREQGNLSCPPLGLIKSSVSKTVSRWWRPQEDDNKPPTQPAPVERRYVHVPTHAASSFLKTTTTSRIRKANEVL</sequence>
<keyword evidence="3" id="KW-1185">Reference proteome</keyword>
<protein>
    <submittedName>
        <fullName evidence="2">Uncharacterized protein</fullName>
    </submittedName>
</protein>
<accession>A0AA39WMW1</accession>
<dbReference type="AlphaFoldDB" id="A0AA39WMW1"/>
<feature type="region of interest" description="Disordered" evidence="1">
    <location>
        <begin position="1"/>
        <end position="60"/>
    </location>
</feature>
<feature type="compositionally biased region" description="Basic and acidic residues" evidence="1">
    <location>
        <begin position="1"/>
        <end position="16"/>
    </location>
</feature>
<comment type="caution">
    <text evidence="2">The sequence shown here is derived from an EMBL/GenBank/DDBJ whole genome shotgun (WGS) entry which is preliminary data.</text>
</comment>
<gene>
    <name evidence="2" type="ORF">B0T17DRAFT_328054</name>
</gene>
<organism evidence="2 3">
    <name type="scientific">Bombardia bombarda</name>
    <dbReference type="NCBI Taxonomy" id="252184"/>
    <lineage>
        <taxon>Eukaryota</taxon>
        <taxon>Fungi</taxon>
        <taxon>Dikarya</taxon>
        <taxon>Ascomycota</taxon>
        <taxon>Pezizomycotina</taxon>
        <taxon>Sordariomycetes</taxon>
        <taxon>Sordariomycetidae</taxon>
        <taxon>Sordariales</taxon>
        <taxon>Lasiosphaeriaceae</taxon>
        <taxon>Bombardia</taxon>
    </lineage>
</organism>
<evidence type="ECO:0000313" key="2">
    <source>
        <dbReference type="EMBL" id="KAK0618180.1"/>
    </source>
</evidence>
<name>A0AA39WMW1_9PEZI</name>
<evidence type="ECO:0000313" key="3">
    <source>
        <dbReference type="Proteomes" id="UP001174934"/>
    </source>
</evidence>
<dbReference type="EMBL" id="JAULSR010000005">
    <property type="protein sequence ID" value="KAK0618180.1"/>
    <property type="molecule type" value="Genomic_DNA"/>
</dbReference>